<dbReference type="EMBL" id="AZHB01000017">
    <property type="protein sequence ID" value="OAA58780.1"/>
    <property type="molecule type" value="Genomic_DNA"/>
</dbReference>
<evidence type="ECO:0000256" key="1">
    <source>
        <dbReference type="ARBA" id="ARBA00010088"/>
    </source>
</evidence>
<dbReference type="PANTHER" id="PTHR43248">
    <property type="entry name" value="2-SUCCINYL-6-HYDROXY-2,4-CYCLOHEXADIENE-1-CARBOXYLATE SYNTHASE"/>
    <property type="match status" value="1"/>
</dbReference>
<keyword evidence="4" id="KW-0472">Membrane</keyword>
<dbReference type="AlphaFoldDB" id="A0A167RNX0"/>
<evidence type="ECO:0000256" key="4">
    <source>
        <dbReference type="SAM" id="Phobius"/>
    </source>
</evidence>
<organism evidence="6 7">
    <name type="scientific">Cordyceps fumosorosea (strain ARSEF 2679)</name>
    <name type="common">Isaria fumosorosea</name>
    <dbReference type="NCBI Taxonomy" id="1081104"/>
    <lineage>
        <taxon>Eukaryota</taxon>
        <taxon>Fungi</taxon>
        <taxon>Dikarya</taxon>
        <taxon>Ascomycota</taxon>
        <taxon>Pezizomycotina</taxon>
        <taxon>Sordariomycetes</taxon>
        <taxon>Hypocreomycetidae</taxon>
        <taxon>Hypocreales</taxon>
        <taxon>Cordycipitaceae</taxon>
        <taxon>Cordyceps</taxon>
    </lineage>
</organism>
<feature type="transmembrane region" description="Helical" evidence="4">
    <location>
        <begin position="43"/>
        <end position="67"/>
    </location>
</feature>
<gene>
    <name evidence="6" type="ORF">ISF_06563</name>
</gene>
<dbReference type="InterPro" id="IPR000073">
    <property type="entry name" value="AB_hydrolase_1"/>
</dbReference>
<feature type="domain" description="AB hydrolase-1" evidence="5">
    <location>
        <begin position="136"/>
        <end position="527"/>
    </location>
</feature>
<name>A0A167RNX0_CORFA</name>
<keyword evidence="4" id="KW-1133">Transmembrane helix</keyword>
<evidence type="ECO:0000313" key="7">
    <source>
        <dbReference type="Proteomes" id="UP000076744"/>
    </source>
</evidence>
<dbReference type="RefSeq" id="XP_018702655.1">
    <property type="nucleotide sequence ID" value="XM_018850167.1"/>
</dbReference>
<reference evidence="6 7" key="1">
    <citation type="journal article" date="2016" name="Genome Biol. Evol.">
        <title>Divergent and convergent evolution of fungal pathogenicity.</title>
        <authorList>
            <person name="Shang Y."/>
            <person name="Xiao G."/>
            <person name="Zheng P."/>
            <person name="Cen K."/>
            <person name="Zhan S."/>
            <person name="Wang C."/>
        </authorList>
    </citation>
    <scope>NUCLEOTIDE SEQUENCE [LARGE SCALE GENOMIC DNA]</scope>
    <source>
        <strain evidence="6 7">ARSEF 2679</strain>
    </source>
</reference>
<dbReference type="Gene3D" id="3.40.50.1820">
    <property type="entry name" value="alpha/beta hydrolase"/>
    <property type="match status" value="2"/>
</dbReference>
<dbReference type="InterPro" id="IPR051601">
    <property type="entry name" value="Serine_prot/Carboxylest_S33"/>
</dbReference>
<protein>
    <submittedName>
        <fullName evidence="6">S33 family peptidase</fullName>
    </submittedName>
</protein>
<proteinExistence type="inferred from homology"/>
<dbReference type="STRING" id="1081104.A0A167RNX0"/>
<feature type="region of interest" description="Disordered" evidence="3">
    <location>
        <begin position="1"/>
        <end position="30"/>
    </location>
</feature>
<dbReference type="GO" id="GO:0016787">
    <property type="term" value="F:hydrolase activity"/>
    <property type="evidence" value="ECO:0007669"/>
    <property type="project" value="UniProtKB-KW"/>
</dbReference>
<keyword evidence="7" id="KW-1185">Reference proteome</keyword>
<evidence type="ECO:0000256" key="3">
    <source>
        <dbReference type="SAM" id="MobiDB-lite"/>
    </source>
</evidence>
<keyword evidence="2" id="KW-0378">Hydrolase</keyword>
<dbReference type="SUPFAM" id="SSF53474">
    <property type="entry name" value="alpha/beta-Hydrolases"/>
    <property type="match status" value="1"/>
</dbReference>
<evidence type="ECO:0000313" key="6">
    <source>
        <dbReference type="EMBL" id="OAA58780.1"/>
    </source>
</evidence>
<comment type="similarity">
    <text evidence="1">Belongs to the peptidase S33 family.</text>
</comment>
<keyword evidence="4" id="KW-0812">Transmembrane</keyword>
<dbReference type="GeneID" id="30022855"/>
<dbReference type="InterPro" id="IPR029058">
    <property type="entry name" value="AB_hydrolase_fold"/>
</dbReference>
<dbReference type="PANTHER" id="PTHR43248:SF25">
    <property type="entry name" value="AB HYDROLASE-1 DOMAIN-CONTAINING PROTEIN-RELATED"/>
    <property type="match status" value="1"/>
</dbReference>
<sequence>MASSTAVSAAPEREPLLPNSTNSNTGEEPIAQRRPWWKRKRTILKGCGVIFLLDLCISGLLSLYLVLSRRYRGDVVLRYPNETIVWKPCGDTEGKPLECGTIVVPMDHFNTSRCGNETFTVPLVRLRGSERATHNVLINPGGPGASGVDWFQGWAVRLQKAIGDDFHLVAFDPRGIGESQPAAVCFGDAKTRRTHQIPFDGNVNHDIERYMEVGNYAQACADHMGEHVAHVNTPQTAADMNTILDALGQDGLYYLGYSYGTTLGATFATMFPERTERVVIDGVLDSFAYYDELSLDFFCEDDENALAGFFDECVKETNDCKLSGFGLTGQDIKDNVTTLLEQLQDDGPLPVYINSTMFGTISYDSIINGIFMAMYSSKLWYSLADNLAQLLSGNTTGAFLAYADSDPTADGSDTMTEHSLFVMNNDRPSGHPAWPNNRYDVLKIVTPDAERCSPWSQGVVQGAMLSAQWKVPKAHGFMPRRGVETRHPILVMSSTYDPVCPISAAKRASASFVGAKLIEVRGIGHTALSLPSACATRLLRAYMVNGTMPTEDHTRCDRDDVPYFVSPGKEAGGRAKDATGALVVDEEVELMATLRDLSGAIPVPQFARTRF</sequence>
<dbReference type="Pfam" id="PF00561">
    <property type="entry name" value="Abhydrolase_1"/>
    <property type="match status" value="1"/>
</dbReference>
<comment type="caution">
    <text evidence="6">The sequence shown here is derived from an EMBL/GenBank/DDBJ whole genome shotgun (WGS) entry which is preliminary data.</text>
</comment>
<dbReference type="OrthoDB" id="425534at2759"/>
<accession>A0A167RNX0</accession>
<evidence type="ECO:0000256" key="2">
    <source>
        <dbReference type="ARBA" id="ARBA00022801"/>
    </source>
</evidence>
<evidence type="ECO:0000259" key="5">
    <source>
        <dbReference type="Pfam" id="PF00561"/>
    </source>
</evidence>
<dbReference type="Proteomes" id="UP000076744">
    <property type="component" value="Unassembled WGS sequence"/>
</dbReference>